<sequence>MEELEKELDVVDSDGSIPLEQSQKNQTENSPTSPQNCDAVLNHCEKDTKKRLQREQSIDVSPISPLFSWLSGTPASWGCFRGRDGKRELRERCPGGTRLRRATVRSPAARRDPHVPWHQEVGWRILPSPSTPARRGHLDVPVPPEPPALPPHGAAQISSSFRQGRLGTCGDIACGGVHHPASGGDSCQGHKTAFFLARCLHVC</sequence>
<evidence type="ECO:0000256" key="2">
    <source>
        <dbReference type="ARBA" id="ARBA00022490"/>
    </source>
</evidence>
<keyword evidence="5" id="KW-1185">Reference proteome</keyword>
<dbReference type="AlphaFoldDB" id="A0A493TYE2"/>
<name>A0A493TYE2_ANAPP</name>
<dbReference type="GO" id="GO:0051694">
    <property type="term" value="P:pointed-end actin filament capping"/>
    <property type="evidence" value="ECO:0007669"/>
    <property type="project" value="InterPro"/>
</dbReference>
<dbReference type="GO" id="GO:0007015">
    <property type="term" value="P:actin filament organization"/>
    <property type="evidence" value="ECO:0007669"/>
    <property type="project" value="TreeGrafter"/>
</dbReference>
<feature type="compositionally biased region" description="Polar residues" evidence="3">
    <location>
        <begin position="19"/>
        <end position="36"/>
    </location>
</feature>
<dbReference type="Ensembl" id="ENSAPLT00000045506.1">
    <property type="protein sequence ID" value="ENSAPLP00000030881.1"/>
    <property type="gene ID" value="ENSAPLG00000018905.1"/>
</dbReference>
<evidence type="ECO:0000256" key="1">
    <source>
        <dbReference type="ARBA" id="ARBA00004496"/>
    </source>
</evidence>
<dbReference type="GO" id="GO:0005523">
    <property type="term" value="F:tropomyosin binding"/>
    <property type="evidence" value="ECO:0007669"/>
    <property type="project" value="InterPro"/>
</dbReference>
<dbReference type="PANTHER" id="PTHR10901:SF5">
    <property type="entry name" value="LEIOMODIN-1"/>
    <property type="match status" value="1"/>
</dbReference>
<evidence type="ECO:0000313" key="5">
    <source>
        <dbReference type="Proteomes" id="UP000016666"/>
    </source>
</evidence>
<dbReference type="PANTHER" id="PTHR10901">
    <property type="entry name" value="TROPOMODULIN"/>
    <property type="match status" value="1"/>
</dbReference>
<dbReference type="InterPro" id="IPR004934">
    <property type="entry name" value="TMOD"/>
</dbReference>
<accession>A0A493TYE2</accession>
<keyword evidence="2" id="KW-0963">Cytoplasm</keyword>
<reference evidence="4" key="3">
    <citation type="submission" date="2025-09" db="UniProtKB">
        <authorList>
            <consortium name="Ensembl"/>
        </authorList>
    </citation>
    <scope>IDENTIFICATION</scope>
</reference>
<reference evidence="4" key="2">
    <citation type="submission" date="2025-08" db="UniProtKB">
        <authorList>
            <consortium name="Ensembl"/>
        </authorList>
    </citation>
    <scope>IDENTIFICATION</scope>
</reference>
<proteinExistence type="predicted"/>
<dbReference type="GeneTree" id="ENSGT00990000211941"/>
<reference evidence="4 5" key="1">
    <citation type="submission" date="2017-10" db="EMBL/GenBank/DDBJ databases">
        <title>A new Pekin duck reference genome.</title>
        <authorList>
            <person name="Hou Z.-C."/>
            <person name="Zhou Z.-K."/>
            <person name="Zhu F."/>
            <person name="Hou S.-S."/>
        </authorList>
    </citation>
    <scope>NUCLEOTIDE SEQUENCE [LARGE SCALE GENOMIC DNA]</scope>
</reference>
<dbReference type="GO" id="GO:0005865">
    <property type="term" value="C:striated muscle thin filament"/>
    <property type="evidence" value="ECO:0007669"/>
    <property type="project" value="TreeGrafter"/>
</dbReference>
<comment type="subcellular location">
    <subcellularLocation>
        <location evidence="1">Cytoplasm</location>
    </subcellularLocation>
</comment>
<organism evidence="4 5">
    <name type="scientific">Anas platyrhynchos platyrhynchos</name>
    <name type="common">Northern mallard</name>
    <dbReference type="NCBI Taxonomy" id="8840"/>
    <lineage>
        <taxon>Eukaryota</taxon>
        <taxon>Metazoa</taxon>
        <taxon>Chordata</taxon>
        <taxon>Craniata</taxon>
        <taxon>Vertebrata</taxon>
        <taxon>Euteleostomi</taxon>
        <taxon>Archelosauria</taxon>
        <taxon>Archosauria</taxon>
        <taxon>Dinosauria</taxon>
        <taxon>Saurischia</taxon>
        <taxon>Theropoda</taxon>
        <taxon>Coelurosauria</taxon>
        <taxon>Aves</taxon>
        <taxon>Neognathae</taxon>
        <taxon>Galloanserae</taxon>
        <taxon>Anseriformes</taxon>
        <taxon>Anatidae</taxon>
        <taxon>Anatinae</taxon>
        <taxon>Anas</taxon>
    </lineage>
</organism>
<protein>
    <submittedName>
        <fullName evidence="4">Uncharacterized protein</fullName>
    </submittedName>
</protein>
<evidence type="ECO:0000313" key="4">
    <source>
        <dbReference type="Ensembl" id="ENSAPLP00000030881.1"/>
    </source>
</evidence>
<dbReference type="GO" id="GO:0030239">
    <property type="term" value="P:myofibril assembly"/>
    <property type="evidence" value="ECO:0007669"/>
    <property type="project" value="TreeGrafter"/>
</dbReference>
<feature type="compositionally biased region" description="Acidic residues" evidence="3">
    <location>
        <begin position="1"/>
        <end position="12"/>
    </location>
</feature>
<dbReference type="STRING" id="8840.ENSAPLP00000030881"/>
<dbReference type="Proteomes" id="UP000016666">
    <property type="component" value="Chromosome 27"/>
</dbReference>
<evidence type="ECO:0000256" key="3">
    <source>
        <dbReference type="SAM" id="MobiDB-lite"/>
    </source>
</evidence>
<dbReference type="GO" id="GO:0006936">
    <property type="term" value="P:muscle contraction"/>
    <property type="evidence" value="ECO:0007669"/>
    <property type="project" value="TreeGrafter"/>
</dbReference>
<dbReference type="Pfam" id="PF03250">
    <property type="entry name" value="Tropomodulin"/>
    <property type="match status" value="1"/>
</dbReference>
<feature type="region of interest" description="Disordered" evidence="3">
    <location>
        <begin position="1"/>
        <end position="38"/>
    </location>
</feature>